<name>A0A5C6UTK7_9FLAO</name>
<dbReference type="AlphaFoldDB" id="A0A5C6UTK7"/>
<comment type="caution">
    <text evidence="1">The sequence shown here is derived from an EMBL/GenBank/DDBJ whole genome shotgun (WGS) entry which is preliminary data.</text>
</comment>
<gene>
    <name evidence="1" type="ORF">FRX97_11910</name>
</gene>
<dbReference type="OrthoDB" id="1491962at2"/>
<sequence>MNVNSWLQGLFNNAEKKGEPLVSQELNRSTRHKEKFQKIRQHSVWQTFVDNVFQLVSDNKNTPNYSGMEAGFYHSKSSNGFYLTHIEDFETDYFRFLSDLMVENLQKSSYVVQMKKEEHHEDNGNCIGWEKWYLKPKTKFSDDERLIQSYGNVQIEFKICNNQPKLFKLQSNTYQGYNYHPPLPHKDLWKLLFTV</sequence>
<dbReference type="EMBL" id="VORB01000014">
    <property type="protein sequence ID" value="TXC75571.1"/>
    <property type="molecule type" value="Genomic_DNA"/>
</dbReference>
<accession>A0A5C6UTK7</accession>
<protein>
    <submittedName>
        <fullName evidence="1">Uncharacterized protein</fullName>
    </submittedName>
</protein>
<reference evidence="1 2" key="1">
    <citation type="submission" date="2019-08" db="EMBL/GenBank/DDBJ databases">
        <title>Genome of Luteibaculum oceani JCM 18817.</title>
        <authorList>
            <person name="Bowman J.P."/>
        </authorList>
    </citation>
    <scope>NUCLEOTIDE SEQUENCE [LARGE SCALE GENOMIC DNA]</scope>
    <source>
        <strain evidence="1 2">JCM 18817</strain>
    </source>
</reference>
<dbReference type="RefSeq" id="WP_147015450.1">
    <property type="nucleotide sequence ID" value="NZ_VORB01000014.1"/>
</dbReference>
<evidence type="ECO:0000313" key="2">
    <source>
        <dbReference type="Proteomes" id="UP000321168"/>
    </source>
</evidence>
<organism evidence="1 2">
    <name type="scientific">Luteibaculum oceani</name>
    <dbReference type="NCBI Taxonomy" id="1294296"/>
    <lineage>
        <taxon>Bacteria</taxon>
        <taxon>Pseudomonadati</taxon>
        <taxon>Bacteroidota</taxon>
        <taxon>Flavobacteriia</taxon>
        <taxon>Flavobacteriales</taxon>
        <taxon>Luteibaculaceae</taxon>
        <taxon>Luteibaculum</taxon>
    </lineage>
</organism>
<proteinExistence type="predicted"/>
<dbReference type="Proteomes" id="UP000321168">
    <property type="component" value="Unassembled WGS sequence"/>
</dbReference>
<evidence type="ECO:0000313" key="1">
    <source>
        <dbReference type="EMBL" id="TXC75571.1"/>
    </source>
</evidence>
<keyword evidence="2" id="KW-1185">Reference proteome</keyword>